<dbReference type="InterPro" id="IPR002355">
    <property type="entry name" value="Cu_oxidase_Cu_BS"/>
</dbReference>
<sequence length="351" mass="39039">MILVNGKGGGTANGTACNATLSTINVKPGKTYRLRFIGSTALTFAILVFEGHETLQVIEADGSYTKPTNITHLQIGSGQRYSVLLTTKTNPKKAQYIMQIESRDRPTLTRSYAVLNYGSKPPKALSPPAIPPLQLPETTRGFLDYDLEPLVPAPDFPTAAEVTRRVTMTVYQKVDGQTVWIQNQYNWTESFPREPYLVSLYKNDTVEFPSMERALQNEGIDPVSRAFPAMIGEVLGIVIQNTGADKGGLDYHPFHAHGRHYWDLGSGNGTYDAAASDKHWAALDHQPPLRGTSMLYRYANNTKNGTATGWRAWRVRVTEPGVWMIHCHILQHMVMGMQTLWVFGDRSEVLG</sequence>
<dbReference type="EMBL" id="MU251606">
    <property type="protein sequence ID" value="KAG9231363.1"/>
    <property type="molecule type" value="Genomic_DNA"/>
</dbReference>
<gene>
    <name evidence="7" type="ORF">BJ875DRAFT_498373</name>
</gene>
<dbReference type="InterPro" id="IPR045087">
    <property type="entry name" value="Cu-oxidase_fam"/>
</dbReference>
<evidence type="ECO:0000313" key="7">
    <source>
        <dbReference type="EMBL" id="KAG9231363.1"/>
    </source>
</evidence>
<keyword evidence="2" id="KW-0479">Metal-binding</keyword>
<dbReference type="PROSITE" id="PS00079">
    <property type="entry name" value="MULTICOPPER_OXIDASE1"/>
    <property type="match status" value="1"/>
</dbReference>
<dbReference type="GO" id="GO:0005507">
    <property type="term" value="F:copper ion binding"/>
    <property type="evidence" value="ECO:0007669"/>
    <property type="project" value="InterPro"/>
</dbReference>
<keyword evidence="8" id="KW-1185">Reference proteome</keyword>
<dbReference type="Gene3D" id="2.60.40.420">
    <property type="entry name" value="Cupredoxins - blue copper proteins"/>
    <property type="match status" value="2"/>
</dbReference>
<evidence type="ECO:0000259" key="5">
    <source>
        <dbReference type="Pfam" id="PF00394"/>
    </source>
</evidence>
<dbReference type="PROSITE" id="PS00080">
    <property type="entry name" value="MULTICOPPER_OXIDASE2"/>
    <property type="match status" value="1"/>
</dbReference>
<dbReference type="InterPro" id="IPR033138">
    <property type="entry name" value="Cu_oxidase_CS"/>
</dbReference>
<dbReference type="PANTHER" id="PTHR11709:SF394">
    <property type="entry name" value="FI03373P-RELATED"/>
    <property type="match status" value="1"/>
</dbReference>
<evidence type="ECO:0000259" key="6">
    <source>
        <dbReference type="Pfam" id="PF07731"/>
    </source>
</evidence>
<dbReference type="AlphaFoldDB" id="A0A9P7YE61"/>
<keyword evidence="3" id="KW-0560">Oxidoreductase</keyword>
<dbReference type="CDD" id="cd13895">
    <property type="entry name" value="CuRO_3_AAO_like_2"/>
    <property type="match status" value="1"/>
</dbReference>
<protein>
    <submittedName>
        <fullName evidence="7">Cupredoxin</fullName>
    </submittedName>
</protein>
<evidence type="ECO:0000256" key="3">
    <source>
        <dbReference type="ARBA" id="ARBA00023002"/>
    </source>
</evidence>
<evidence type="ECO:0000256" key="4">
    <source>
        <dbReference type="ARBA" id="ARBA00023008"/>
    </source>
</evidence>
<keyword evidence="4" id="KW-0186">Copper</keyword>
<dbReference type="InterPro" id="IPR035666">
    <property type="entry name" value="MCO_CuRO_3"/>
</dbReference>
<dbReference type="InterPro" id="IPR017762">
    <property type="entry name" value="Multicopper_oxidase_fun"/>
</dbReference>
<dbReference type="InterPro" id="IPR011706">
    <property type="entry name" value="Cu-oxidase_C"/>
</dbReference>
<name>A0A9P7YE61_9HELO</name>
<organism evidence="7 8">
    <name type="scientific">Amylocarpus encephaloides</name>
    <dbReference type="NCBI Taxonomy" id="45428"/>
    <lineage>
        <taxon>Eukaryota</taxon>
        <taxon>Fungi</taxon>
        <taxon>Dikarya</taxon>
        <taxon>Ascomycota</taxon>
        <taxon>Pezizomycotina</taxon>
        <taxon>Leotiomycetes</taxon>
        <taxon>Helotiales</taxon>
        <taxon>Helotiales incertae sedis</taxon>
        <taxon>Amylocarpus</taxon>
    </lineage>
</organism>
<dbReference type="NCBIfam" id="TIGR03390">
    <property type="entry name" value="ascorbOXfungal"/>
    <property type="match status" value="1"/>
</dbReference>
<accession>A0A9P7YE61</accession>
<evidence type="ECO:0000256" key="2">
    <source>
        <dbReference type="ARBA" id="ARBA00022723"/>
    </source>
</evidence>
<dbReference type="SUPFAM" id="SSF49503">
    <property type="entry name" value="Cupredoxins"/>
    <property type="match status" value="2"/>
</dbReference>
<evidence type="ECO:0000256" key="1">
    <source>
        <dbReference type="ARBA" id="ARBA00010609"/>
    </source>
</evidence>
<reference evidence="7" key="1">
    <citation type="journal article" date="2021" name="IMA Fungus">
        <title>Genomic characterization of three marine fungi, including Emericellopsis atlantica sp. nov. with signatures of a generalist lifestyle and marine biomass degradation.</title>
        <authorList>
            <person name="Hagestad O.C."/>
            <person name="Hou L."/>
            <person name="Andersen J.H."/>
            <person name="Hansen E.H."/>
            <person name="Altermark B."/>
            <person name="Li C."/>
            <person name="Kuhnert E."/>
            <person name="Cox R.J."/>
            <person name="Crous P.W."/>
            <person name="Spatafora J.W."/>
            <person name="Lail K."/>
            <person name="Amirebrahimi M."/>
            <person name="Lipzen A."/>
            <person name="Pangilinan J."/>
            <person name="Andreopoulos W."/>
            <person name="Hayes R.D."/>
            <person name="Ng V."/>
            <person name="Grigoriev I.V."/>
            <person name="Jackson S.A."/>
            <person name="Sutton T.D.S."/>
            <person name="Dobson A.D.W."/>
            <person name="Rama T."/>
        </authorList>
    </citation>
    <scope>NUCLEOTIDE SEQUENCE</scope>
    <source>
        <strain evidence="7">TRa018bII</strain>
    </source>
</reference>
<comment type="caution">
    <text evidence="7">The sequence shown here is derived from an EMBL/GenBank/DDBJ whole genome shotgun (WGS) entry which is preliminary data.</text>
</comment>
<dbReference type="OrthoDB" id="2121828at2759"/>
<dbReference type="Pfam" id="PF07731">
    <property type="entry name" value="Cu-oxidase_2"/>
    <property type="match status" value="1"/>
</dbReference>
<dbReference type="InterPro" id="IPR008972">
    <property type="entry name" value="Cupredoxin"/>
</dbReference>
<evidence type="ECO:0000313" key="8">
    <source>
        <dbReference type="Proteomes" id="UP000824998"/>
    </source>
</evidence>
<dbReference type="PANTHER" id="PTHR11709">
    <property type="entry name" value="MULTI-COPPER OXIDASE"/>
    <property type="match status" value="1"/>
</dbReference>
<dbReference type="InterPro" id="IPR001117">
    <property type="entry name" value="Cu-oxidase_2nd"/>
</dbReference>
<feature type="domain" description="Plastocyanin-like" evidence="6">
    <location>
        <begin position="214"/>
        <end position="339"/>
    </location>
</feature>
<dbReference type="Pfam" id="PF00394">
    <property type="entry name" value="Cu-oxidase"/>
    <property type="match status" value="1"/>
</dbReference>
<feature type="domain" description="Plastocyanin-like" evidence="5">
    <location>
        <begin position="2"/>
        <end position="118"/>
    </location>
</feature>
<dbReference type="GO" id="GO:0016491">
    <property type="term" value="F:oxidoreductase activity"/>
    <property type="evidence" value="ECO:0007669"/>
    <property type="project" value="UniProtKB-KW"/>
</dbReference>
<proteinExistence type="inferred from homology"/>
<dbReference type="Proteomes" id="UP000824998">
    <property type="component" value="Unassembled WGS sequence"/>
</dbReference>
<comment type="similarity">
    <text evidence="1">Belongs to the multicopper oxidase family.</text>
</comment>